<dbReference type="EMBL" id="JBHUDO010000004">
    <property type="protein sequence ID" value="MFD1647696.1"/>
    <property type="molecule type" value="Genomic_DNA"/>
</dbReference>
<dbReference type="Gene3D" id="3.90.79.10">
    <property type="entry name" value="Nucleoside Triphosphate Pyrophosphohydrolase"/>
    <property type="match status" value="1"/>
</dbReference>
<feature type="domain" description="Nudix hydrolase" evidence="4">
    <location>
        <begin position="35"/>
        <end position="162"/>
    </location>
</feature>
<keyword evidence="2 5" id="KW-0378">Hydrolase</keyword>
<keyword evidence="6" id="KW-1185">Reference proteome</keyword>
<sequence>MSDAPQPPTDPTVPTAEQDRLVQSPTPSQLRQASSRRLRFGTKALVQSRDRVLLVRERRADGTTFWTLPGGGIDPGETPRESLARELREEISCECSLGAIVARCQYDHTTRSNTTSLYSVFETTLDGEPVPNVDEGIVECGWIDPAEVPADTLDPIASLLEP</sequence>
<evidence type="ECO:0000256" key="2">
    <source>
        <dbReference type="ARBA" id="ARBA00022801"/>
    </source>
</evidence>
<evidence type="ECO:0000259" key="4">
    <source>
        <dbReference type="PROSITE" id="PS51462"/>
    </source>
</evidence>
<dbReference type="PANTHER" id="PTHR43046:SF2">
    <property type="entry name" value="8-OXO-DGTP DIPHOSPHATASE-RELATED"/>
    <property type="match status" value="1"/>
</dbReference>
<dbReference type="GO" id="GO:0016787">
    <property type="term" value="F:hydrolase activity"/>
    <property type="evidence" value="ECO:0007669"/>
    <property type="project" value="UniProtKB-KW"/>
</dbReference>
<dbReference type="AlphaFoldDB" id="A0ABD6DNM3"/>
<comment type="cofactor">
    <cofactor evidence="1">
        <name>Mg(2+)</name>
        <dbReference type="ChEBI" id="CHEBI:18420"/>
    </cofactor>
</comment>
<dbReference type="SUPFAM" id="SSF55811">
    <property type="entry name" value="Nudix"/>
    <property type="match status" value="1"/>
</dbReference>
<dbReference type="Proteomes" id="UP001597034">
    <property type="component" value="Unassembled WGS sequence"/>
</dbReference>
<feature type="compositionally biased region" description="Pro residues" evidence="3">
    <location>
        <begin position="1"/>
        <end position="11"/>
    </location>
</feature>
<organism evidence="5 6">
    <name type="scientific">Haloarchaeobius litoreus</name>
    <dbReference type="NCBI Taxonomy" id="755306"/>
    <lineage>
        <taxon>Archaea</taxon>
        <taxon>Methanobacteriati</taxon>
        <taxon>Methanobacteriota</taxon>
        <taxon>Stenosarchaea group</taxon>
        <taxon>Halobacteria</taxon>
        <taxon>Halobacteriales</taxon>
        <taxon>Halorubellaceae</taxon>
        <taxon>Haloarchaeobius</taxon>
    </lineage>
</organism>
<dbReference type="PRINTS" id="PR00502">
    <property type="entry name" value="NUDIXFAMILY"/>
</dbReference>
<dbReference type="RefSeq" id="WP_256401824.1">
    <property type="nucleotide sequence ID" value="NZ_JANHJR010000004.1"/>
</dbReference>
<name>A0ABD6DNM3_9EURY</name>
<reference evidence="5 6" key="1">
    <citation type="journal article" date="2019" name="Int. J. Syst. Evol. Microbiol.">
        <title>The Global Catalogue of Microorganisms (GCM) 10K type strain sequencing project: providing services to taxonomists for standard genome sequencing and annotation.</title>
        <authorList>
            <consortium name="The Broad Institute Genomics Platform"/>
            <consortium name="The Broad Institute Genome Sequencing Center for Infectious Disease"/>
            <person name="Wu L."/>
            <person name="Ma J."/>
        </authorList>
    </citation>
    <scope>NUCLEOTIDE SEQUENCE [LARGE SCALE GENOMIC DNA]</scope>
    <source>
        <strain evidence="5 6">CGMCC 1.10390</strain>
    </source>
</reference>
<accession>A0ABD6DNM3</accession>
<protein>
    <submittedName>
        <fullName evidence="5">NUDIX hydrolase</fullName>
    </submittedName>
</protein>
<proteinExistence type="predicted"/>
<comment type="caution">
    <text evidence="5">The sequence shown here is derived from an EMBL/GenBank/DDBJ whole genome shotgun (WGS) entry which is preliminary data.</text>
</comment>
<dbReference type="PROSITE" id="PS51462">
    <property type="entry name" value="NUDIX"/>
    <property type="match status" value="1"/>
</dbReference>
<evidence type="ECO:0000256" key="1">
    <source>
        <dbReference type="ARBA" id="ARBA00001946"/>
    </source>
</evidence>
<feature type="region of interest" description="Disordered" evidence="3">
    <location>
        <begin position="1"/>
        <end position="35"/>
    </location>
</feature>
<dbReference type="Pfam" id="PF00293">
    <property type="entry name" value="NUDIX"/>
    <property type="match status" value="1"/>
</dbReference>
<dbReference type="InterPro" id="IPR020476">
    <property type="entry name" value="Nudix_hydrolase"/>
</dbReference>
<dbReference type="InterPro" id="IPR015797">
    <property type="entry name" value="NUDIX_hydrolase-like_dom_sf"/>
</dbReference>
<evidence type="ECO:0000313" key="6">
    <source>
        <dbReference type="Proteomes" id="UP001597034"/>
    </source>
</evidence>
<evidence type="ECO:0000313" key="5">
    <source>
        <dbReference type="EMBL" id="MFD1647696.1"/>
    </source>
</evidence>
<gene>
    <name evidence="5" type="ORF">ACFSBL_18550</name>
</gene>
<dbReference type="InterPro" id="IPR000086">
    <property type="entry name" value="NUDIX_hydrolase_dom"/>
</dbReference>
<evidence type="ECO:0000256" key="3">
    <source>
        <dbReference type="SAM" id="MobiDB-lite"/>
    </source>
</evidence>
<dbReference type="PANTHER" id="PTHR43046">
    <property type="entry name" value="GDP-MANNOSE MANNOSYL HYDROLASE"/>
    <property type="match status" value="1"/>
</dbReference>